<dbReference type="PANTHER" id="PTHR37017">
    <property type="entry name" value="AB HYDROLASE-1 DOMAIN-CONTAINING PROTEIN-RELATED"/>
    <property type="match status" value="1"/>
</dbReference>
<dbReference type="PANTHER" id="PTHR37017:SF11">
    <property type="entry name" value="ESTERASE_LIPASE_THIOESTERASE DOMAIN-CONTAINING PROTEIN"/>
    <property type="match status" value="1"/>
</dbReference>
<keyword evidence="1" id="KW-0732">Signal</keyword>
<dbReference type="AlphaFoldDB" id="A0A521FKP6"/>
<accession>A0A521FKP6</accession>
<proteinExistence type="predicted"/>
<evidence type="ECO:0000313" key="4">
    <source>
        <dbReference type="Proteomes" id="UP000320300"/>
    </source>
</evidence>
<keyword evidence="4" id="KW-1185">Reference proteome</keyword>
<dbReference type="Pfam" id="PF12697">
    <property type="entry name" value="Abhydrolase_6"/>
    <property type="match status" value="1"/>
</dbReference>
<evidence type="ECO:0000256" key="1">
    <source>
        <dbReference type="SAM" id="SignalP"/>
    </source>
</evidence>
<dbReference type="InterPro" id="IPR000073">
    <property type="entry name" value="AB_hydrolase_1"/>
</dbReference>
<name>A0A521FKP6_9SPHI</name>
<dbReference type="InterPro" id="IPR029058">
    <property type="entry name" value="AB_hydrolase_fold"/>
</dbReference>
<feature type="domain" description="AB hydrolase-1" evidence="2">
    <location>
        <begin position="31"/>
        <end position="241"/>
    </location>
</feature>
<protein>
    <submittedName>
        <fullName evidence="3">Pimeloyl-ACP methyl ester carboxylesterase</fullName>
    </submittedName>
</protein>
<sequence>MKTICNSILVLAALIIGHAAMAQGNKPKPTIIFVHGVFADGSCWNSQLSALQTKGYPVISVQNPLTSLTADVAATKRAIGQAKGDVILVGHSWGGFVITQAGNDPKVKGLVYVAAAAPDAGESIDVLFKKAPPTELDKYLVKYDGFLWLSKDGIKNGFAQDLSPAQQELIYATQGPAPASVFMVKSGKPAWKTKKSWYIVAQNDRTMSPVLERLLAKKIKAKTTELPASHLAMIAKADEVTRVIEDAASNY</sequence>
<reference evidence="3 4" key="1">
    <citation type="submission" date="2017-05" db="EMBL/GenBank/DDBJ databases">
        <authorList>
            <person name="Varghese N."/>
            <person name="Submissions S."/>
        </authorList>
    </citation>
    <scope>NUCLEOTIDE SEQUENCE [LARGE SCALE GENOMIC DNA]</scope>
    <source>
        <strain evidence="3 4">DSM 19036</strain>
    </source>
</reference>
<dbReference type="RefSeq" id="WP_142530569.1">
    <property type="nucleotide sequence ID" value="NZ_CBCSJO010000012.1"/>
</dbReference>
<dbReference type="Proteomes" id="UP000320300">
    <property type="component" value="Unassembled WGS sequence"/>
</dbReference>
<feature type="chain" id="PRO_5022162813" evidence="1">
    <location>
        <begin position="23"/>
        <end position="251"/>
    </location>
</feature>
<dbReference type="InterPro" id="IPR052897">
    <property type="entry name" value="Sec-Metab_Biosynth_Hydrolase"/>
</dbReference>
<dbReference type="SUPFAM" id="SSF53474">
    <property type="entry name" value="alpha/beta-Hydrolases"/>
    <property type="match status" value="1"/>
</dbReference>
<feature type="signal peptide" evidence="1">
    <location>
        <begin position="1"/>
        <end position="22"/>
    </location>
</feature>
<gene>
    <name evidence="3" type="ORF">SAMN06265348_113149</name>
</gene>
<dbReference type="EMBL" id="FXTN01000013">
    <property type="protein sequence ID" value="SMO96792.1"/>
    <property type="molecule type" value="Genomic_DNA"/>
</dbReference>
<dbReference type="OrthoDB" id="9112061at2"/>
<organism evidence="3 4">
    <name type="scientific">Pedobacter westerhofensis</name>
    <dbReference type="NCBI Taxonomy" id="425512"/>
    <lineage>
        <taxon>Bacteria</taxon>
        <taxon>Pseudomonadati</taxon>
        <taxon>Bacteroidota</taxon>
        <taxon>Sphingobacteriia</taxon>
        <taxon>Sphingobacteriales</taxon>
        <taxon>Sphingobacteriaceae</taxon>
        <taxon>Pedobacter</taxon>
    </lineage>
</organism>
<evidence type="ECO:0000313" key="3">
    <source>
        <dbReference type="EMBL" id="SMO96792.1"/>
    </source>
</evidence>
<evidence type="ECO:0000259" key="2">
    <source>
        <dbReference type="Pfam" id="PF12697"/>
    </source>
</evidence>
<dbReference type="Gene3D" id="3.40.50.1820">
    <property type="entry name" value="alpha/beta hydrolase"/>
    <property type="match status" value="1"/>
</dbReference>